<comment type="cofactor">
    <cofactor evidence="1">
        <name>Zn(2+)</name>
        <dbReference type="ChEBI" id="CHEBI:29105"/>
    </cofactor>
</comment>
<dbReference type="GO" id="GO:0046872">
    <property type="term" value="F:metal ion binding"/>
    <property type="evidence" value="ECO:0007669"/>
    <property type="project" value="UniProtKB-KW"/>
</dbReference>
<evidence type="ECO:0000256" key="5">
    <source>
        <dbReference type="ARBA" id="ARBA00022801"/>
    </source>
</evidence>
<dbReference type="OrthoDB" id="6475849at2759"/>
<name>A0A7R9FQ24_9CRUS</name>
<dbReference type="AlphaFoldDB" id="A0A7R9FQ24"/>
<evidence type="ECO:0000256" key="7">
    <source>
        <dbReference type="ARBA" id="ARBA00023049"/>
    </source>
</evidence>
<dbReference type="EMBL" id="CAJPEV010003078">
    <property type="protein sequence ID" value="CAG0898856.1"/>
    <property type="molecule type" value="Genomic_DNA"/>
</dbReference>
<dbReference type="Gene3D" id="3.40.390.10">
    <property type="entry name" value="Collagenase (Catalytic Domain)"/>
    <property type="match status" value="1"/>
</dbReference>
<dbReference type="PRINTS" id="PR00786">
    <property type="entry name" value="NEPRILYSIN"/>
</dbReference>
<dbReference type="SUPFAM" id="SSF55486">
    <property type="entry name" value="Metalloproteases ('zincins'), catalytic domain"/>
    <property type="match status" value="2"/>
</dbReference>
<evidence type="ECO:0000256" key="2">
    <source>
        <dbReference type="ARBA" id="ARBA00007357"/>
    </source>
</evidence>
<dbReference type="InterPro" id="IPR018497">
    <property type="entry name" value="Peptidase_M13_C"/>
</dbReference>
<dbReference type="InterPro" id="IPR008753">
    <property type="entry name" value="Peptidase_M13_N"/>
</dbReference>
<sequence>MPLRGERQGRTRISPSLLDSDAFPIEKAYMEGEPYRPNSEVEKPFSESQQQKNLCTTSECPEAGTGSLRQIEEELHGRRGMGFTIGASILSRRLEFGRDFGPDGLANLLLAVLYVIIADVAPKGTVQKRPEATRMEMRSTPLRGGQPAKTHISSFQYDSDAIPIKEAYVEGGSYRAKPEVEKPFTESQQQKKNLCRKSECSEAAKELLDAMDLTVDPCEDFYMYACGNWIKKNPIPLNSDYVTVYSRLQDQFDRRVQDILKADLSADDSDSVRDAKNVYAACVDTATLESLGLTPLTSFMADYGGWPMTLDEWKEEDFDWQETMAAWIREASLKTLVAASVEPDMSNIDRNVLYVSLGSPRFLRISGRTPVSCTFGGRAFASPSHQLKMAESKWDTLLYPTHHETLDAYGDLMKGVAKLVRDSLGSSVADASIDRQAEEVVDFEVALAKRRASRADVTLHDSRTRDEEHSTAFPASSLGRTVGGEPSSGEPSSGEPSSGSELNDGSCPARDFLSYLAGLSSRTPESTEEASSGPDLTTQVAIRSSVSKEWNAMPFQTFDGARLRIIVRGLHMIVPDEDRPNHTEPYDKLSLADLQAATDVSWRDFLSSLFSSVNVTWSDDDEVVSSGSFADMAALLKRIPKRTIANYLHWRLVFALGDETNQAVRDLFVRFWRRVMGVEQLTTREDMCTAFVKDRMGMAVGSVYASNFLPPTAKQEVESIFTDLKAAFDGILDSIDWMDAATRRKAKEKNDAIRAFIGYPDFILNPKALAEYYAAIEVNKGTHMRNAISLLGWSWRRQAAGVNKPVDRDAWIIPPTVVDAFYYSSTNSIVIPAGILQSPFYQKGRLAAMNYGGIGMVIGHEITHGHDECPISSNPMNVEDPHASTHIGRFDRDGGLFDARGNRVDWWTEATRLAFSERAQCFVEQYGGYGVLELAEFLEDPHVDGRLTLRENIADNGGLSETWSAYLSYVDRNGTEPFLPGLEFLTPEQLVFVAFAQNSCGHSKEEYLLNTGLRDPHSPPKYRVRGALSNNAAFATAFGCSADKPMFNGDASCVM</sequence>
<evidence type="ECO:0000313" key="11">
    <source>
        <dbReference type="EMBL" id="CAD7250798.1"/>
    </source>
</evidence>
<evidence type="ECO:0000259" key="9">
    <source>
        <dbReference type="Pfam" id="PF01431"/>
    </source>
</evidence>
<keyword evidence="7" id="KW-0482">Metalloprotease</keyword>
<evidence type="ECO:0000256" key="3">
    <source>
        <dbReference type="ARBA" id="ARBA00022670"/>
    </source>
</evidence>
<dbReference type="GO" id="GO:0016485">
    <property type="term" value="P:protein processing"/>
    <property type="evidence" value="ECO:0007669"/>
    <property type="project" value="TreeGrafter"/>
</dbReference>
<feature type="domain" description="Peptidase M13 N-terminal" evidence="10">
    <location>
        <begin position="573"/>
        <end position="760"/>
    </location>
</feature>
<proteinExistence type="inferred from homology"/>
<dbReference type="Pfam" id="PF01431">
    <property type="entry name" value="Peptidase_M13"/>
    <property type="match status" value="2"/>
</dbReference>
<dbReference type="EMBL" id="LR902595">
    <property type="protein sequence ID" value="CAD7250798.1"/>
    <property type="molecule type" value="Genomic_DNA"/>
</dbReference>
<dbReference type="Pfam" id="PF05649">
    <property type="entry name" value="Peptidase_M13_N"/>
    <property type="match status" value="2"/>
</dbReference>
<accession>A0A7R9FQ24</accession>
<organism evidence="11">
    <name type="scientific">Darwinula stevensoni</name>
    <dbReference type="NCBI Taxonomy" id="69355"/>
    <lineage>
        <taxon>Eukaryota</taxon>
        <taxon>Metazoa</taxon>
        <taxon>Ecdysozoa</taxon>
        <taxon>Arthropoda</taxon>
        <taxon>Crustacea</taxon>
        <taxon>Oligostraca</taxon>
        <taxon>Ostracoda</taxon>
        <taxon>Podocopa</taxon>
        <taxon>Podocopida</taxon>
        <taxon>Darwinulocopina</taxon>
        <taxon>Darwinuloidea</taxon>
        <taxon>Darwinulidae</taxon>
        <taxon>Darwinula</taxon>
    </lineage>
</organism>
<dbReference type="PANTHER" id="PTHR11733">
    <property type="entry name" value="ZINC METALLOPROTEASE FAMILY M13 NEPRILYSIN-RELATED"/>
    <property type="match status" value="1"/>
</dbReference>
<dbReference type="Gene3D" id="1.10.1380.10">
    <property type="entry name" value="Neutral endopeptidase , domain2"/>
    <property type="match status" value="1"/>
</dbReference>
<keyword evidence="4" id="KW-0479">Metal-binding</keyword>
<keyword evidence="12" id="KW-1185">Reference proteome</keyword>
<dbReference type="Proteomes" id="UP000677054">
    <property type="component" value="Unassembled WGS sequence"/>
</dbReference>
<dbReference type="PANTHER" id="PTHR11733:SF237">
    <property type="entry name" value="NEPRILYSIN-LIKE 4"/>
    <property type="match status" value="1"/>
</dbReference>
<keyword evidence="6" id="KW-0862">Zinc</keyword>
<keyword evidence="5" id="KW-0378">Hydrolase</keyword>
<dbReference type="InterPro" id="IPR000718">
    <property type="entry name" value="Peptidase_M13"/>
</dbReference>
<feature type="domain" description="Peptidase M13 C-terminal" evidence="9">
    <location>
        <begin position="820"/>
        <end position="868"/>
    </location>
</feature>
<feature type="compositionally biased region" description="Basic and acidic residues" evidence="8">
    <location>
        <begin position="454"/>
        <end position="470"/>
    </location>
</feature>
<feature type="region of interest" description="Disordered" evidence="8">
    <location>
        <begin position="454"/>
        <end position="504"/>
    </location>
</feature>
<protein>
    <submittedName>
        <fullName evidence="11">Uncharacterized protein</fullName>
    </submittedName>
</protein>
<feature type="compositionally biased region" description="Low complexity" evidence="8">
    <location>
        <begin position="483"/>
        <end position="501"/>
    </location>
</feature>
<dbReference type="InterPro" id="IPR024079">
    <property type="entry name" value="MetalloPept_cat_dom_sf"/>
</dbReference>
<reference evidence="11" key="1">
    <citation type="submission" date="2020-11" db="EMBL/GenBank/DDBJ databases">
        <authorList>
            <person name="Tran Van P."/>
        </authorList>
    </citation>
    <scope>NUCLEOTIDE SEQUENCE</scope>
</reference>
<evidence type="ECO:0000256" key="1">
    <source>
        <dbReference type="ARBA" id="ARBA00001947"/>
    </source>
</evidence>
<feature type="domain" description="Peptidase M13 N-terminal" evidence="10">
    <location>
        <begin position="217"/>
        <end position="456"/>
    </location>
</feature>
<dbReference type="PROSITE" id="PS51885">
    <property type="entry name" value="NEPRILYSIN"/>
    <property type="match status" value="1"/>
</dbReference>
<dbReference type="InterPro" id="IPR042089">
    <property type="entry name" value="Peptidase_M13_dom_2"/>
</dbReference>
<feature type="region of interest" description="Disordered" evidence="8">
    <location>
        <begin position="28"/>
        <end position="49"/>
    </location>
</feature>
<evidence type="ECO:0000259" key="10">
    <source>
        <dbReference type="Pfam" id="PF05649"/>
    </source>
</evidence>
<gene>
    <name evidence="11" type="ORF">DSTB1V02_LOCUS10567</name>
</gene>
<dbReference type="GO" id="GO:0004222">
    <property type="term" value="F:metalloendopeptidase activity"/>
    <property type="evidence" value="ECO:0007669"/>
    <property type="project" value="InterPro"/>
</dbReference>
<evidence type="ECO:0000256" key="6">
    <source>
        <dbReference type="ARBA" id="ARBA00022833"/>
    </source>
</evidence>
<dbReference type="GO" id="GO:0005886">
    <property type="term" value="C:plasma membrane"/>
    <property type="evidence" value="ECO:0007669"/>
    <property type="project" value="TreeGrafter"/>
</dbReference>
<evidence type="ECO:0000256" key="8">
    <source>
        <dbReference type="SAM" id="MobiDB-lite"/>
    </source>
</evidence>
<dbReference type="CDD" id="cd08662">
    <property type="entry name" value="M13"/>
    <property type="match status" value="1"/>
</dbReference>
<evidence type="ECO:0000256" key="4">
    <source>
        <dbReference type="ARBA" id="ARBA00022723"/>
    </source>
</evidence>
<feature type="compositionally biased region" description="Basic and acidic residues" evidence="8">
    <location>
        <begin position="28"/>
        <end position="45"/>
    </location>
</feature>
<comment type="similarity">
    <text evidence="2">Belongs to the peptidase M13 family.</text>
</comment>
<feature type="domain" description="Peptidase M13 C-terminal" evidence="9">
    <location>
        <begin position="885"/>
        <end position="1048"/>
    </location>
</feature>
<keyword evidence="3" id="KW-0645">Protease</keyword>
<evidence type="ECO:0000313" key="12">
    <source>
        <dbReference type="Proteomes" id="UP000677054"/>
    </source>
</evidence>